<evidence type="ECO:0000313" key="1">
    <source>
        <dbReference type="EMBL" id="KAH1048357.1"/>
    </source>
</evidence>
<dbReference type="Proteomes" id="UP000828251">
    <property type="component" value="Unassembled WGS sequence"/>
</dbReference>
<organism evidence="1 2">
    <name type="scientific">Gossypium stocksii</name>
    <dbReference type="NCBI Taxonomy" id="47602"/>
    <lineage>
        <taxon>Eukaryota</taxon>
        <taxon>Viridiplantae</taxon>
        <taxon>Streptophyta</taxon>
        <taxon>Embryophyta</taxon>
        <taxon>Tracheophyta</taxon>
        <taxon>Spermatophyta</taxon>
        <taxon>Magnoliopsida</taxon>
        <taxon>eudicotyledons</taxon>
        <taxon>Gunneridae</taxon>
        <taxon>Pentapetalae</taxon>
        <taxon>rosids</taxon>
        <taxon>malvids</taxon>
        <taxon>Malvales</taxon>
        <taxon>Malvaceae</taxon>
        <taxon>Malvoideae</taxon>
        <taxon>Gossypium</taxon>
    </lineage>
</organism>
<name>A0A9D3UN81_9ROSI</name>
<dbReference type="EMBL" id="JAIQCV010000011">
    <property type="protein sequence ID" value="KAH1048357.1"/>
    <property type="molecule type" value="Genomic_DNA"/>
</dbReference>
<reference evidence="1 2" key="1">
    <citation type="journal article" date="2021" name="Plant Biotechnol. J.">
        <title>Multi-omics assisted identification of the key and species-specific regulatory components of drought-tolerant mechanisms in Gossypium stocksii.</title>
        <authorList>
            <person name="Yu D."/>
            <person name="Ke L."/>
            <person name="Zhang D."/>
            <person name="Wu Y."/>
            <person name="Sun Y."/>
            <person name="Mei J."/>
            <person name="Sun J."/>
            <person name="Sun Y."/>
        </authorList>
    </citation>
    <scope>NUCLEOTIDE SEQUENCE [LARGE SCALE GENOMIC DNA]</scope>
    <source>
        <strain evidence="2">cv. E1</strain>
        <tissue evidence="1">Leaf</tissue>
    </source>
</reference>
<sequence>MQEQCPVKAKTLLVNAIESNRCMLRIQCKCFSFCSSTDSQNECICWLFLCQAYACKSAHLQLDLMLCKSTEFFSPFASFLIYNPSICEYCRYEDVMLYVLYL</sequence>
<accession>A0A9D3UN81</accession>
<gene>
    <name evidence="1" type="ORF">J1N35_039141</name>
</gene>
<keyword evidence="2" id="KW-1185">Reference proteome</keyword>
<proteinExistence type="predicted"/>
<dbReference type="AlphaFoldDB" id="A0A9D3UN81"/>
<protein>
    <submittedName>
        <fullName evidence="1">Uncharacterized protein</fullName>
    </submittedName>
</protein>
<comment type="caution">
    <text evidence="1">The sequence shown here is derived from an EMBL/GenBank/DDBJ whole genome shotgun (WGS) entry which is preliminary data.</text>
</comment>
<evidence type="ECO:0000313" key="2">
    <source>
        <dbReference type="Proteomes" id="UP000828251"/>
    </source>
</evidence>